<feature type="region of interest" description="Disordered" evidence="5">
    <location>
        <begin position="587"/>
        <end position="630"/>
    </location>
</feature>
<feature type="compositionally biased region" description="Gly residues" evidence="5">
    <location>
        <begin position="944"/>
        <end position="956"/>
    </location>
</feature>
<evidence type="ECO:0000256" key="5">
    <source>
        <dbReference type="SAM" id="MobiDB-lite"/>
    </source>
</evidence>
<evidence type="ECO:0000256" key="7">
    <source>
        <dbReference type="SAM" id="SignalP"/>
    </source>
</evidence>
<feature type="transmembrane region" description="Helical" evidence="6">
    <location>
        <begin position="761"/>
        <end position="783"/>
    </location>
</feature>
<comment type="subcellular location">
    <subcellularLocation>
        <location evidence="1">Membrane</location>
        <topology evidence="1">Multi-pass membrane protein</topology>
    </subcellularLocation>
</comment>
<dbReference type="InterPro" id="IPR037185">
    <property type="entry name" value="EmrE-like"/>
</dbReference>
<keyword evidence="2 6" id="KW-0812">Transmembrane</keyword>
<feature type="region of interest" description="Disordered" evidence="5">
    <location>
        <begin position="931"/>
        <end position="956"/>
    </location>
</feature>
<evidence type="ECO:0000256" key="4">
    <source>
        <dbReference type="ARBA" id="ARBA00023136"/>
    </source>
</evidence>
<feature type="transmembrane region" description="Helical" evidence="6">
    <location>
        <begin position="869"/>
        <end position="887"/>
    </location>
</feature>
<gene>
    <name evidence="9" type="ORF">KVV02_003389</name>
</gene>
<feature type="transmembrane region" description="Helical" evidence="6">
    <location>
        <begin position="803"/>
        <end position="825"/>
    </location>
</feature>
<feature type="compositionally biased region" description="Polar residues" evidence="5">
    <location>
        <begin position="551"/>
        <end position="562"/>
    </location>
</feature>
<evidence type="ECO:0000256" key="1">
    <source>
        <dbReference type="ARBA" id="ARBA00004141"/>
    </source>
</evidence>
<evidence type="ECO:0000256" key="6">
    <source>
        <dbReference type="SAM" id="Phobius"/>
    </source>
</evidence>
<feature type="compositionally biased region" description="Basic residues" evidence="5">
    <location>
        <begin position="1152"/>
        <end position="1161"/>
    </location>
</feature>
<feature type="region of interest" description="Disordered" evidence="5">
    <location>
        <begin position="50"/>
        <end position="78"/>
    </location>
</feature>
<evidence type="ECO:0000313" key="10">
    <source>
        <dbReference type="Proteomes" id="UP000717515"/>
    </source>
</evidence>
<dbReference type="InterPro" id="IPR008521">
    <property type="entry name" value="Mg_trans_NIPA"/>
</dbReference>
<dbReference type="InterPro" id="IPR006816">
    <property type="entry name" value="ELMO_dom"/>
</dbReference>
<dbReference type="PANTHER" id="PTHR12570">
    <property type="match status" value="1"/>
</dbReference>
<dbReference type="GO" id="GO:0015095">
    <property type="term" value="F:magnesium ion transmembrane transporter activity"/>
    <property type="evidence" value="ECO:0007669"/>
    <property type="project" value="InterPro"/>
</dbReference>
<feature type="region of interest" description="Disordered" evidence="5">
    <location>
        <begin position="642"/>
        <end position="730"/>
    </location>
</feature>
<organism evidence="9 10">
    <name type="scientific">Mortierella alpina</name>
    <name type="common">Oleaginous fungus</name>
    <name type="synonym">Mortierella renispora</name>
    <dbReference type="NCBI Taxonomy" id="64518"/>
    <lineage>
        <taxon>Eukaryota</taxon>
        <taxon>Fungi</taxon>
        <taxon>Fungi incertae sedis</taxon>
        <taxon>Mucoromycota</taxon>
        <taxon>Mortierellomycotina</taxon>
        <taxon>Mortierellomycetes</taxon>
        <taxon>Mortierellales</taxon>
        <taxon>Mortierellaceae</taxon>
        <taxon>Mortierella</taxon>
    </lineage>
</organism>
<feature type="region of interest" description="Disordered" evidence="5">
    <location>
        <begin position="1070"/>
        <end position="1182"/>
    </location>
</feature>
<feature type="region of interest" description="Disordered" evidence="5">
    <location>
        <begin position="530"/>
        <end position="566"/>
    </location>
</feature>
<feature type="transmembrane region" description="Helical" evidence="6">
    <location>
        <begin position="345"/>
        <end position="368"/>
    </location>
</feature>
<name>A0A9P8CXA9_MORAP</name>
<keyword evidence="3 6" id="KW-1133">Transmembrane helix</keyword>
<feature type="transmembrane region" description="Helical" evidence="6">
    <location>
        <begin position="261"/>
        <end position="279"/>
    </location>
</feature>
<feature type="signal peptide" evidence="7">
    <location>
        <begin position="1"/>
        <end position="32"/>
    </location>
</feature>
<keyword evidence="7" id="KW-0732">Signal</keyword>
<dbReference type="Pfam" id="PF04727">
    <property type="entry name" value="ELMO_CED12"/>
    <property type="match status" value="1"/>
</dbReference>
<dbReference type="EMBL" id="JAIFTL010000076">
    <property type="protein sequence ID" value="KAG9324143.1"/>
    <property type="molecule type" value="Genomic_DNA"/>
</dbReference>
<evidence type="ECO:0000256" key="2">
    <source>
        <dbReference type="ARBA" id="ARBA00022692"/>
    </source>
</evidence>
<feature type="transmembrane region" description="Helical" evidence="6">
    <location>
        <begin position="380"/>
        <end position="400"/>
    </location>
</feature>
<dbReference type="Pfam" id="PF05653">
    <property type="entry name" value="Mg_trans_NIPA"/>
    <property type="match status" value="2"/>
</dbReference>
<feature type="chain" id="PRO_5040127928" description="ELMO domain-containing protein" evidence="7">
    <location>
        <begin position="33"/>
        <end position="1485"/>
    </location>
</feature>
<feature type="compositionally biased region" description="Polar residues" evidence="5">
    <location>
        <begin position="587"/>
        <end position="597"/>
    </location>
</feature>
<feature type="transmembrane region" description="Helical" evidence="6">
    <location>
        <begin position="995"/>
        <end position="1015"/>
    </location>
</feature>
<feature type="compositionally biased region" description="Low complexity" evidence="5">
    <location>
        <begin position="1100"/>
        <end position="1111"/>
    </location>
</feature>
<feature type="transmembrane region" description="Helical" evidence="6">
    <location>
        <begin position="407"/>
        <end position="428"/>
    </location>
</feature>
<proteinExistence type="predicted"/>
<reference evidence="9" key="1">
    <citation type="submission" date="2021-07" db="EMBL/GenBank/DDBJ databases">
        <title>Draft genome of Mortierella alpina, strain LL118, isolated from an aspen leaf litter sample.</title>
        <authorList>
            <person name="Yang S."/>
            <person name="Vinatzer B.A."/>
        </authorList>
    </citation>
    <scope>NUCLEOTIDE SEQUENCE</scope>
    <source>
        <strain evidence="9">LL118</strain>
    </source>
</reference>
<evidence type="ECO:0000256" key="3">
    <source>
        <dbReference type="ARBA" id="ARBA00022989"/>
    </source>
</evidence>
<accession>A0A9P8CXA9</accession>
<sequence length="1485" mass="163947">MTPSNRGFMGIRSHLLIAVLALAMVCYQPVAAVPAPGSLVSSAETSSRTPFLVSDLKDTTTPRPPPRNRHLRKRDTPAGMPVTCRNDFQCQQTARPPNWPGEHATVQSGNYACVFPSSGSSTGTCQFVVTAGEQCNVKADCAAFVFYTRFNLTTPTDLCAPRHCTLESTCGSPWQNSNAPTNHSYSKTNDGQISCCGGLPERSICSLMGANVDSCEYHNVCKFDLDTNIPSDPKDTNGFTPEEMAQLGLGFCQKIDQRNHVWIGVIITLISSTVLNLGLNGQKYALRKHDEKRVLKELEMEEEHERWRQELGWTEEQVQAEVDRLYEEKENRRGKLYRRLKPYMFWRAIFVSKLWAAGLLVFIVGNLGGFIALRFAPQSLTAPLGSISLISNVIIAPLINKEVLGRWDIAGIFFIVAGSVIVVVFSGIVAQDYKLCVLINLFQKPATIVYLSLIGFFIIFTFFFIKFVEKNVENEADMAIGVSAEKALQEEGRLYRMNSNMSNLSLAQRNRLGSSMPGALSSTSLASSAAANSGSKAKEQQQQCPKDLVSEKNNTTSSSGTPLQAPKRLFLQEPGIALNSNISHHTMTSDASDTAVGTVSAIGTEPPHDHRRQSFGSSNSSGSRRMSVSSLDVGVLPKKAVSAGSEAAKQGPHLTFDEPRSPGDSPAPFRTGPTAVEGSEAASGQEGGMNSEGGARSTMSRSQSMTPSVASNNRSIRRRRHNHSKDQQEGGMPLTMWQRFKRIEVIPSLPEDKLIRRNSPLLRFCLPLSYAALGGMMASYTVLFAKSLINLLVTTIFDGQNQFTSFLAWVILIVTVVTAVSQVYWINMGLKKYDALLQVPVFFTIWVLLDIIGGGVYYMEFSQFTAKKYALFCFGVLTVFFGVALLAKRLALLAKEDVGESQPGSVSASRRESLLKEGLASRRASMVKDDSGVARTRRLSNASGEGGTGEDAGGVGANPDIVPTSPMAPSSKRTAFASITHHVQQWINLVLYNSIYQNLVLLYLYRLFKFIYGFIGNSTELSRICGATRYSTPLDSLWDEHGNVTSSLVHDKQSGTIAYTNAAIASPGLAQDSNASARERRRGSVANGLVTTATAGAPRTSTDSASSTQSTLESGSDVDKHLLKESAASRTSSSATVVESEENVLSENKAGQLKRRTKRREHSTSSAGSHTSDAAAKPATPLMDLRQSRSAAEMVYRIDRCILFSKQLTAERRELEAADCDPVQITLQILRKKQFPEGGDPNTPAAKKLQYALDRVASTHQLAREINQRIHTKYDSTNPTHERKLLLLWDLLCPQEKLSARYTKQWTEIGFQGKDPATDFRGMGMLGLDDLVYYAKYYPISSKHALECSHDDVSWYSFAIVGINITAFAVQTLRTRQLQYYLFLNGTDRSVYHELYCYLFHRFNGYWSSLDPKPSIMDFERVFADFKIMMEKQLARRKLMMLRFDTKEVLGSGGYPIAHQHRRHPQPQEERFEAEAIELETKKTV</sequence>
<protein>
    <recommendedName>
        <fullName evidence="8">ELMO domain-containing protein</fullName>
    </recommendedName>
</protein>
<feature type="transmembrane region" description="Helical" evidence="6">
    <location>
        <begin position="837"/>
        <end position="857"/>
    </location>
</feature>
<feature type="compositionally biased region" description="Low complexity" evidence="5">
    <location>
        <begin position="1125"/>
        <end position="1138"/>
    </location>
</feature>
<feature type="compositionally biased region" description="Low complexity" evidence="5">
    <location>
        <begin position="614"/>
        <end position="630"/>
    </location>
</feature>
<feature type="compositionally biased region" description="Polar residues" evidence="5">
    <location>
        <begin position="697"/>
        <end position="710"/>
    </location>
</feature>
<dbReference type="PROSITE" id="PS51335">
    <property type="entry name" value="ELMO"/>
    <property type="match status" value="1"/>
</dbReference>
<feature type="transmembrane region" description="Helical" evidence="6">
    <location>
        <begin position="448"/>
        <end position="468"/>
    </location>
</feature>
<feature type="domain" description="ELMO" evidence="8">
    <location>
        <begin position="1280"/>
        <end position="1434"/>
    </location>
</feature>
<evidence type="ECO:0000259" key="8">
    <source>
        <dbReference type="PROSITE" id="PS51335"/>
    </source>
</evidence>
<comment type="caution">
    <text evidence="9">The sequence shown here is derived from an EMBL/GenBank/DDBJ whole genome shotgun (WGS) entry which is preliminary data.</text>
</comment>
<dbReference type="GO" id="GO:0016020">
    <property type="term" value="C:membrane"/>
    <property type="evidence" value="ECO:0007669"/>
    <property type="project" value="UniProtKB-SubCell"/>
</dbReference>
<evidence type="ECO:0000313" key="9">
    <source>
        <dbReference type="EMBL" id="KAG9324143.1"/>
    </source>
</evidence>
<dbReference type="Proteomes" id="UP000717515">
    <property type="component" value="Unassembled WGS sequence"/>
</dbReference>
<dbReference type="SUPFAM" id="SSF103481">
    <property type="entry name" value="Multidrug resistance efflux transporter EmrE"/>
    <property type="match status" value="1"/>
</dbReference>
<dbReference type="PANTHER" id="PTHR12570:SF9">
    <property type="entry name" value="MAGNESIUM TRANSPORTER NIPA8-RELATED"/>
    <property type="match status" value="1"/>
</dbReference>
<keyword evidence="4 6" id="KW-0472">Membrane</keyword>